<dbReference type="InterPro" id="IPR010724">
    <property type="entry name" value="RepA_N"/>
</dbReference>
<evidence type="ECO:0000259" key="1">
    <source>
        <dbReference type="Pfam" id="PF06970"/>
    </source>
</evidence>
<dbReference type="Pfam" id="PF06970">
    <property type="entry name" value="RepA_N"/>
    <property type="match status" value="1"/>
</dbReference>
<dbReference type="Proteomes" id="UP000095746">
    <property type="component" value="Unassembled WGS sequence"/>
</dbReference>
<accession>A0A174DZF8</accession>
<dbReference type="AlphaFoldDB" id="A0A174DZF8"/>
<name>A0A174DZF8_FLAPL</name>
<dbReference type="EMBL" id="CYZT01000069">
    <property type="protein sequence ID" value="CUO29435.1"/>
    <property type="molecule type" value="Genomic_DNA"/>
</dbReference>
<feature type="domain" description="Replication initiator A N-terminal" evidence="1">
    <location>
        <begin position="15"/>
        <end position="90"/>
    </location>
</feature>
<sequence>MSTKPFYIRQKPPAQSFIQLPSFLFEAPSFCSLSNEAKILYAMILRRTELSRKSGWADDYGKIYLYYPINEVCGLLHCGRQKAVDTLRELQYADLVSIKKQGCGKPNRIYPKRYEAVSHTDFKESG</sequence>
<evidence type="ECO:0000313" key="3">
    <source>
        <dbReference type="Proteomes" id="UP000095746"/>
    </source>
</evidence>
<reference evidence="2 3" key="1">
    <citation type="submission" date="2015-09" db="EMBL/GenBank/DDBJ databases">
        <authorList>
            <consortium name="Pathogen Informatics"/>
        </authorList>
    </citation>
    <scope>NUCLEOTIDE SEQUENCE [LARGE SCALE GENOMIC DNA]</scope>
    <source>
        <strain evidence="2 3">2789STDY5608854</strain>
    </source>
</reference>
<dbReference type="RefSeq" id="WP_021630005.1">
    <property type="nucleotide sequence ID" value="NZ_JADMOW010000010.1"/>
</dbReference>
<protein>
    <submittedName>
        <fullName evidence="2">Replication initiator protein A (RepA) N-terminus</fullName>
    </submittedName>
</protein>
<proteinExistence type="predicted"/>
<organism evidence="2 3">
    <name type="scientific">Flavonifractor plautii</name>
    <name type="common">Fusobacterium plautii</name>
    <dbReference type="NCBI Taxonomy" id="292800"/>
    <lineage>
        <taxon>Bacteria</taxon>
        <taxon>Bacillati</taxon>
        <taxon>Bacillota</taxon>
        <taxon>Clostridia</taxon>
        <taxon>Eubacteriales</taxon>
        <taxon>Oscillospiraceae</taxon>
        <taxon>Flavonifractor</taxon>
    </lineage>
</organism>
<gene>
    <name evidence="2" type="ORF">ERS852411_01295</name>
</gene>
<evidence type="ECO:0000313" key="2">
    <source>
        <dbReference type="EMBL" id="CUO29435.1"/>
    </source>
</evidence>